<protein>
    <submittedName>
        <fullName evidence="4">DNA-binding response regulator</fullName>
    </submittedName>
</protein>
<dbReference type="PANTHER" id="PTHR37299:SF1">
    <property type="entry name" value="STAGE 0 SPORULATION PROTEIN A HOMOLOG"/>
    <property type="match status" value="1"/>
</dbReference>
<evidence type="ECO:0000259" key="3">
    <source>
        <dbReference type="PROSITE" id="PS50930"/>
    </source>
</evidence>
<dbReference type="Proteomes" id="UP000267469">
    <property type="component" value="Unassembled WGS sequence"/>
</dbReference>
<reference evidence="4 5" key="1">
    <citation type="submission" date="2018-10" db="EMBL/GenBank/DDBJ databases">
        <title>Sinomicrobium pectinilyticum sp. nov., a pectinase-producing bacterium isolated from alkaline and saline soil, and emended description of the genus Sinomicrobium.</title>
        <authorList>
            <person name="Cheng B."/>
            <person name="Li C."/>
            <person name="Lai Q."/>
            <person name="Du M."/>
            <person name="Shao Z."/>
            <person name="Xu P."/>
            <person name="Yang C."/>
        </authorList>
    </citation>
    <scope>NUCLEOTIDE SEQUENCE [LARGE SCALE GENOMIC DNA]</scope>
    <source>
        <strain evidence="4 5">5DNS001</strain>
    </source>
</reference>
<evidence type="ECO:0000256" key="1">
    <source>
        <dbReference type="PROSITE-ProRule" id="PRU00169"/>
    </source>
</evidence>
<accession>A0A3N0EJ70</accession>
<name>A0A3N0EJ70_SINP1</name>
<dbReference type="PANTHER" id="PTHR37299">
    <property type="entry name" value="TRANSCRIPTIONAL REGULATOR-RELATED"/>
    <property type="match status" value="1"/>
</dbReference>
<dbReference type="GO" id="GO:0003677">
    <property type="term" value="F:DNA binding"/>
    <property type="evidence" value="ECO:0007669"/>
    <property type="project" value="UniProtKB-KW"/>
</dbReference>
<keyword evidence="5" id="KW-1185">Reference proteome</keyword>
<sequence length="236" mass="27954">MRSYFIIEKDRNTIQTIERVLRDFDPFHFLGHTQCRETAMDTLLKHRPDLVFVRIDHLLENPFQFVSELYLYDHHPPSFIAISQSGDQAYTAFKYNFLDYVLHPVSALEIRKSVLRYQKKKPVCASLICIKSYKDYQYLNTDDILFLKADNNTTDFYLRGGRVIGAFKTLKTFEDKLPKTFLRIHKSYIVNTAHVSRIHYGKAMCSLRQCPKPIPFTRTFQENIDRIHSILHEFSY</sequence>
<evidence type="ECO:0000259" key="2">
    <source>
        <dbReference type="PROSITE" id="PS50110"/>
    </source>
</evidence>
<dbReference type="InterPro" id="IPR007492">
    <property type="entry name" value="LytTR_DNA-bd_dom"/>
</dbReference>
<dbReference type="InterPro" id="IPR046947">
    <property type="entry name" value="LytR-like"/>
</dbReference>
<dbReference type="EMBL" id="RJTM01000070">
    <property type="protein sequence ID" value="RNL87767.1"/>
    <property type="molecule type" value="Genomic_DNA"/>
</dbReference>
<dbReference type="Gene3D" id="3.40.50.2300">
    <property type="match status" value="1"/>
</dbReference>
<dbReference type="Pfam" id="PF04397">
    <property type="entry name" value="LytTR"/>
    <property type="match status" value="1"/>
</dbReference>
<dbReference type="SUPFAM" id="SSF52172">
    <property type="entry name" value="CheY-like"/>
    <property type="match status" value="1"/>
</dbReference>
<dbReference type="PROSITE" id="PS50110">
    <property type="entry name" value="RESPONSE_REGULATORY"/>
    <property type="match status" value="1"/>
</dbReference>
<dbReference type="RefSeq" id="WP_123215842.1">
    <property type="nucleotide sequence ID" value="NZ_RJTM01000070.1"/>
</dbReference>
<dbReference type="InterPro" id="IPR001789">
    <property type="entry name" value="Sig_transdc_resp-reg_receiver"/>
</dbReference>
<dbReference type="Gene3D" id="2.40.50.1020">
    <property type="entry name" value="LytTr DNA-binding domain"/>
    <property type="match status" value="1"/>
</dbReference>
<dbReference type="AlphaFoldDB" id="A0A3N0EJ70"/>
<dbReference type="GO" id="GO:0000156">
    <property type="term" value="F:phosphorelay response regulator activity"/>
    <property type="evidence" value="ECO:0007669"/>
    <property type="project" value="InterPro"/>
</dbReference>
<feature type="domain" description="Response regulatory" evidence="2">
    <location>
        <begin position="3"/>
        <end position="118"/>
    </location>
</feature>
<comment type="caution">
    <text evidence="4">The sequence shown here is derived from an EMBL/GenBank/DDBJ whole genome shotgun (WGS) entry which is preliminary data.</text>
</comment>
<gene>
    <name evidence="4" type="ORF">ED312_09840</name>
</gene>
<dbReference type="InterPro" id="IPR011006">
    <property type="entry name" value="CheY-like_superfamily"/>
</dbReference>
<keyword evidence="4" id="KW-0238">DNA-binding</keyword>
<organism evidence="4 5">
    <name type="scientific">Sinomicrobium pectinilyticum</name>
    <dbReference type="NCBI Taxonomy" id="1084421"/>
    <lineage>
        <taxon>Bacteria</taxon>
        <taxon>Pseudomonadati</taxon>
        <taxon>Bacteroidota</taxon>
        <taxon>Flavobacteriia</taxon>
        <taxon>Flavobacteriales</taxon>
        <taxon>Flavobacteriaceae</taxon>
        <taxon>Sinomicrobium</taxon>
    </lineage>
</organism>
<dbReference type="SMART" id="SM00850">
    <property type="entry name" value="LytTR"/>
    <property type="match status" value="1"/>
</dbReference>
<proteinExistence type="predicted"/>
<comment type="caution">
    <text evidence="1">Lacks conserved residue(s) required for the propagation of feature annotation.</text>
</comment>
<dbReference type="OrthoDB" id="2168082at2"/>
<feature type="domain" description="HTH LytTR-type" evidence="3">
    <location>
        <begin position="128"/>
        <end position="230"/>
    </location>
</feature>
<dbReference type="PROSITE" id="PS50930">
    <property type="entry name" value="HTH_LYTTR"/>
    <property type="match status" value="1"/>
</dbReference>
<evidence type="ECO:0000313" key="4">
    <source>
        <dbReference type="EMBL" id="RNL87767.1"/>
    </source>
</evidence>
<evidence type="ECO:0000313" key="5">
    <source>
        <dbReference type="Proteomes" id="UP000267469"/>
    </source>
</evidence>